<evidence type="ECO:0000313" key="6">
    <source>
        <dbReference type="EMBL" id="VFQ94700.1"/>
    </source>
</evidence>
<accession>A0A484N0U2</accession>
<keyword evidence="5" id="KW-0539">Nucleus</keyword>
<evidence type="ECO:0000256" key="3">
    <source>
        <dbReference type="ARBA" id="ARBA00023125"/>
    </source>
</evidence>
<keyword evidence="2" id="KW-0805">Transcription regulation</keyword>
<dbReference type="SUPFAM" id="SSF101936">
    <property type="entry name" value="DNA-binding pseudobarrel domain"/>
    <property type="match status" value="1"/>
</dbReference>
<name>A0A484N0U2_9ASTE</name>
<dbReference type="OrthoDB" id="2016915at2759"/>
<dbReference type="GO" id="GO:0005634">
    <property type="term" value="C:nucleus"/>
    <property type="evidence" value="ECO:0007669"/>
    <property type="project" value="UniProtKB-SubCell"/>
</dbReference>
<protein>
    <submittedName>
        <fullName evidence="6">Uncharacterized protein</fullName>
    </submittedName>
</protein>
<dbReference type="Proteomes" id="UP000595140">
    <property type="component" value="Unassembled WGS sequence"/>
</dbReference>
<dbReference type="Gene3D" id="2.40.330.10">
    <property type="entry name" value="DNA-binding pseudobarrel domain"/>
    <property type="match status" value="1"/>
</dbReference>
<reference evidence="6 7" key="1">
    <citation type="submission" date="2018-04" db="EMBL/GenBank/DDBJ databases">
        <authorList>
            <person name="Vogel A."/>
        </authorList>
    </citation>
    <scope>NUCLEOTIDE SEQUENCE [LARGE SCALE GENOMIC DNA]</scope>
</reference>
<organism evidence="6 7">
    <name type="scientific">Cuscuta campestris</name>
    <dbReference type="NCBI Taxonomy" id="132261"/>
    <lineage>
        <taxon>Eukaryota</taxon>
        <taxon>Viridiplantae</taxon>
        <taxon>Streptophyta</taxon>
        <taxon>Embryophyta</taxon>
        <taxon>Tracheophyta</taxon>
        <taxon>Spermatophyta</taxon>
        <taxon>Magnoliopsida</taxon>
        <taxon>eudicotyledons</taxon>
        <taxon>Gunneridae</taxon>
        <taxon>Pentapetalae</taxon>
        <taxon>asterids</taxon>
        <taxon>lamiids</taxon>
        <taxon>Solanales</taxon>
        <taxon>Convolvulaceae</taxon>
        <taxon>Cuscuteae</taxon>
        <taxon>Cuscuta</taxon>
        <taxon>Cuscuta subgen. Grammica</taxon>
        <taxon>Cuscuta sect. Cleistogrammica</taxon>
    </lineage>
</organism>
<keyword evidence="7" id="KW-1185">Reference proteome</keyword>
<dbReference type="InterPro" id="IPR015300">
    <property type="entry name" value="DNA-bd_pseudobarrel_sf"/>
</dbReference>
<evidence type="ECO:0000256" key="2">
    <source>
        <dbReference type="ARBA" id="ARBA00023015"/>
    </source>
</evidence>
<evidence type="ECO:0000256" key="1">
    <source>
        <dbReference type="ARBA" id="ARBA00004123"/>
    </source>
</evidence>
<keyword evidence="4" id="KW-0804">Transcription</keyword>
<evidence type="ECO:0000256" key="4">
    <source>
        <dbReference type="ARBA" id="ARBA00023163"/>
    </source>
</evidence>
<dbReference type="AlphaFoldDB" id="A0A484N0U2"/>
<proteinExistence type="predicted"/>
<dbReference type="GO" id="GO:0003677">
    <property type="term" value="F:DNA binding"/>
    <property type="evidence" value="ECO:0007669"/>
    <property type="project" value="UniProtKB-KW"/>
</dbReference>
<keyword evidence="3" id="KW-0238">DNA-binding</keyword>
<dbReference type="InterPro" id="IPR044835">
    <property type="entry name" value="ARF_plant"/>
</dbReference>
<dbReference type="PANTHER" id="PTHR31384">
    <property type="entry name" value="AUXIN RESPONSE FACTOR 4-RELATED"/>
    <property type="match status" value="1"/>
</dbReference>
<comment type="subcellular location">
    <subcellularLocation>
        <location evidence="1">Nucleus</location>
    </subcellularLocation>
</comment>
<gene>
    <name evidence="6" type="ORF">CCAM_LOCUS36476</name>
</gene>
<dbReference type="GO" id="GO:0009725">
    <property type="term" value="P:response to hormone"/>
    <property type="evidence" value="ECO:0007669"/>
    <property type="project" value="InterPro"/>
</dbReference>
<evidence type="ECO:0000313" key="7">
    <source>
        <dbReference type="Proteomes" id="UP000595140"/>
    </source>
</evidence>
<evidence type="ECO:0000256" key="5">
    <source>
        <dbReference type="ARBA" id="ARBA00023242"/>
    </source>
</evidence>
<dbReference type="EMBL" id="OOIL02005377">
    <property type="protein sequence ID" value="VFQ94700.1"/>
    <property type="molecule type" value="Genomic_DNA"/>
</dbReference>
<dbReference type="GO" id="GO:0006355">
    <property type="term" value="P:regulation of DNA-templated transcription"/>
    <property type="evidence" value="ECO:0007669"/>
    <property type="project" value="InterPro"/>
</dbReference>
<sequence length="111" mass="12422">MEYDCYISHANSQGSISEVRFINESEQISNILFCKTLPASETSTHGGFSVPRRAAEKIFPPLIWSFGRPLQEILALFLAILTPPVQKTLKGMHKPDLDRPHTKTFAMCEGS</sequence>